<dbReference type="GO" id="GO:0046132">
    <property type="term" value="P:pyrimidine ribonucleoside biosynthetic process"/>
    <property type="evidence" value="ECO:0007669"/>
    <property type="project" value="TreeGrafter"/>
</dbReference>
<dbReference type="PANTHER" id="PTHR46683:SF1">
    <property type="entry name" value="OROTATE PHOSPHORIBOSYLTRANSFERASE 1-RELATED"/>
    <property type="match status" value="1"/>
</dbReference>
<dbReference type="EC" id="2.4.2.10" evidence="5"/>
<reference evidence="10" key="1">
    <citation type="submission" date="2015-06" db="EMBL/GenBank/DDBJ databases">
        <title>Genetic Architecture Underlying Mating-Type Determination in the Yeast Leucosporidium scottii and the Evolution of Mating Systems in Basidiomycetes.</title>
        <authorList>
            <person name="Maia T.M."/>
            <person name="Lopes S."/>
            <person name="Almeida J.M.G.C.F."/>
            <person name="Rosa L.H."/>
            <person name="Sampaio J.P."/>
            <person name="Goncalves P."/>
            <person name="Coelho M.A."/>
        </authorList>
    </citation>
    <scope>NUCLEOTIDE SEQUENCE</scope>
</reference>
<feature type="domain" description="Phosphoribosyltransferase" evidence="9">
    <location>
        <begin position="81"/>
        <end position="184"/>
    </location>
</feature>
<dbReference type="AlphaFoldDB" id="A0A0H5FUM1"/>
<dbReference type="GO" id="GO:0006207">
    <property type="term" value="P:'de novo' pyrimidine nucleobase biosynthetic process"/>
    <property type="evidence" value="ECO:0007669"/>
    <property type="project" value="TreeGrafter"/>
</dbReference>
<gene>
    <name evidence="10" type="ORF">ls5931a1_00012</name>
</gene>
<evidence type="ECO:0000259" key="9">
    <source>
        <dbReference type="Pfam" id="PF00156"/>
    </source>
</evidence>
<dbReference type="EMBL" id="LN868511">
    <property type="protein sequence ID" value="CRX79183.1"/>
    <property type="molecule type" value="Genomic_DNA"/>
</dbReference>
<dbReference type="InterPro" id="IPR023031">
    <property type="entry name" value="OPRT"/>
</dbReference>
<dbReference type="CDD" id="cd06223">
    <property type="entry name" value="PRTases_typeI"/>
    <property type="match status" value="1"/>
</dbReference>
<dbReference type="InterPro" id="IPR029057">
    <property type="entry name" value="PRTase-like"/>
</dbReference>
<evidence type="ECO:0000256" key="8">
    <source>
        <dbReference type="ARBA" id="ARBA00022975"/>
    </source>
</evidence>
<dbReference type="Gene3D" id="3.40.50.2020">
    <property type="match status" value="1"/>
</dbReference>
<proteinExistence type="inferred from homology"/>
<dbReference type="UniPathway" id="UPA00070">
    <property type="reaction ID" value="UER00119"/>
</dbReference>
<protein>
    <recommendedName>
        <fullName evidence="5">orotate phosphoribosyltransferase</fullName>
        <ecNumber evidence="5">2.4.2.10</ecNumber>
    </recommendedName>
</protein>
<accession>A0A0H5FUM1</accession>
<evidence type="ECO:0000256" key="2">
    <source>
        <dbReference type="ARBA" id="ARBA00004889"/>
    </source>
</evidence>
<name>A0A0H5FUM1_9BASI</name>
<evidence type="ECO:0000256" key="6">
    <source>
        <dbReference type="ARBA" id="ARBA00022676"/>
    </source>
</evidence>
<feature type="non-terminal residue" evidence="10">
    <location>
        <position position="1"/>
    </location>
</feature>
<dbReference type="InterPro" id="IPR004467">
    <property type="entry name" value="Or_phspho_trans_dom"/>
</dbReference>
<evidence type="ECO:0000256" key="1">
    <source>
        <dbReference type="ARBA" id="ARBA00003769"/>
    </source>
</evidence>
<evidence type="ECO:0000313" key="10">
    <source>
        <dbReference type="EMBL" id="CRX79183.1"/>
    </source>
</evidence>
<dbReference type="FunFam" id="3.40.50.2020:FF:000008">
    <property type="entry name" value="Orotate phosphoribosyltransferase"/>
    <property type="match status" value="1"/>
</dbReference>
<keyword evidence="6" id="KW-0328">Glycosyltransferase</keyword>
<evidence type="ECO:0000256" key="3">
    <source>
        <dbReference type="ARBA" id="ARBA00006340"/>
    </source>
</evidence>
<comment type="subunit">
    <text evidence="4">Homodimer.</text>
</comment>
<keyword evidence="8" id="KW-0665">Pyrimidine biosynthesis</keyword>
<dbReference type="SUPFAM" id="SSF53271">
    <property type="entry name" value="PRTase-like"/>
    <property type="match status" value="1"/>
</dbReference>
<keyword evidence="7" id="KW-0808">Transferase</keyword>
<evidence type="ECO:0000256" key="4">
    <source>
        <dbReference type="ARBA" id="ARBA00011738"/>
    </source>
</evidence>
<dbReference type="NCBIfam" id="TIGR00336">
    <property type="entry name" value="pyrE"/>
    <property type="match status" value="1"/>
</dbReference>
<dbReference type="GO" id="GO:0005737">
    <property type="term" value="C:cytoplasm"/>
    <property type="evidence" value="ECO:0007669"/>
    <property type="project" value="TreeGrafter"/>
</dbReference>
<comment type="similarity">
    <text evidence="3">Belongs to the purine/pyrimidine phosphoribosyltransferase family. PyrE subfamily.</text>
</comment>
<comment type="function">
    <text evidence="1">Catalyzes the transfer of a ribosyl phosphate group from 5-phosphoribose 1-diphosphate to orotate, leading to the formation of orotidine monophosphate (OMP).</text>
</comment>
<comment type="pathway">
    <text evidence="2">Pyrimidine metabolism; UMP biosynthesis via de novo pathway; UMP from orotate: step 1/2.</text>
</comment>
<evidence type="ECO:0000256" key="7">
    <source>
        <dbReference type="ARBA" id="ARBA00022679"/>
    </source>
</evidence>
<dbReference type="PANTHER" id="PTHR46683">
    <property type="entry name" value="OROTATE PHOSPHORIBOSYLTRANSFERASE 1-RELATED"/>
    <property type="match status" value="1"/>
</dbReference>
<dbReference type="Pfam" id="PF00156">
    <property type="entry name" value="Pribosyltran"/>
    <property type="match status" value="1"/>
</dbReference>
<dbReference type="HAMAP" id="MF_01208">
    <property type="entry name" value="PyrE"/>
    <property type="match status" value="1"/>
</dbReference>
<organism evidence="10">
    <name type="scientific">Leucosporidium scottii</name>
    <dbReference type="NCBI Taxonomy" id="5278"/>
    <lineage>
        <taxon>Eukaryota</taxon>
        <taxon>Fungi</taxon>
        <taxon>Dikarya</taxon>
        <taxon>Basidiomycota</taxon>
        <taxon>Pucciniomycotina</taxon>
        <taxon>Microbotryomycetes</taxon>
        <taxon>Leucosporidiales</taxon>
        <taxon>Leucosporidium</taxon>
    </lineage>
</organism>
<dbReference type="GO" id="GO:0044205">
    <property type="term" value="P:'de novo' UMP biosynthetic process"/>
    <property type="evidence" value="ECO:0007669"/>
    <property type="project" value="UniProtKB-UniPathway"/>
</dbReference>
<dbReference type="InterPro" id="IPR000836">
    <property type="entry name" value="PRTase_dom"/>
</dbReference>
<dbReference type="GO" id="GO:0004588">
    <property type="term" value="F:orotate phosphoribosyltransferase activity"/>
    <property type="evidence" value="ECO:0007669"/>
    <property type="project" value="UniProtKB-EC"/>
</dbReference>
<sequence length="288" mass="30401">MASSSTSTDYASTLIALSLSSSQPILRFGTFTLKSGRQSPYFFNFGLFNTGALLHSLTSAFADAILASYPSIGLPSATDAPEVLFGPAYKGIPLVAAISTELARRGRDVGYCYNRKEAKTHGEGGSMVGASLVGKRVLVVDDVITAGTAIREAHRFVVAAGGLTVGIVEALDREEKGAGELSTVQEVEKELGVSVVSVVKMRDIVKWLGEQGREEEMLAMEEYRKVYGCALLSLDSATDAKAYPAIGYTLPGCTVAQQYPAIGYTLPGCTVAKQYPAIGYTLPGCTVA</sequence>
<evidence type="ECO:0000256" key="5">
    <source>
        <dbReference type="ARBA" id="ARBA00011971"/>
    </source>
</evidence>